<dbReference type="Proteomes" id="UP000326877">
    <property type="component" value="Unassembled WGS sequence"/>
</dbReference>
<reference evidence="2" key="1">
    <citation type="submission" date="2019-04" db="EMBL/GenBank/DDBJ databases">
        <title>Friends and foes A comparative genomics studyof 23 Aspergillus species from section Flavi.</title>
        <authorList>
            <consortium name="DOE Joint Genome Institute"/>
            <person name="Kjaerbolling I."/>
            <person name="Vesth T."/>
            <person name="Frisvad J.C."/>
            <person name="Nybo J.L."/>
            <person name="Theobald S."/>
            <person name="Kildgaard S."/>
            <person name="Isbrandt T."/>
            <person name="Kuo A."/>
            <person name="Sato A."/>
            <person name="Lyhne E.K."/>
            <person name="Kogle M.E."/>
            <person name="Wiebenga A."/>
            <person name="Kun R.S."/>
            <person name="Lubbers R.J."/>
            <person name="Makela M.R."/>
            <person name="Barry K."/>
            <person name="Chovatia M."/>
            <person name="Clum A."/>
            <person name="Daum C."/>
            <person name="Haridas S."/>
            <person name="He G."/>
            <person name="LaButti K."/>
            <person name="Lipzen A."/>
            <person name="Mondo S."/>
            <person name="Riley R."/>
            <person name="Salamov A."/>
            <person name="Simmons B.A."/>
            <person name="Magnuson J.K."/>
            <person name="Henrissat B."/>
            <person name="Mortensen U.H."/>
            <person name="Larsen T.O."/>
            <person name="Devries R.P."/>
            <person name="Grigoriev I.V."/>
            <person name="Machida M."/>
            <person name="Baker S.E."/>
            <person name="Andersen M.R."/>
        </authorList>
    </citation>
    <scope>NUCLEOTIDE SEQUENCE [LARGE SCALE GENOMIC DNA]</scope>
    <source>
        <strain evidence="2">IBT 14317</strain>
    </source>
</reference>
<protein>
    <submittedName>
        <fullName evidence="2">Uncharacterized protein</fullName>
    </submittedName>
</protein>
<organism evidence="2">
    <name type="scientific">Petromyces alliaceus</name>
    <name type="common">Aspergillus alliaceus</name>
    <dbReference type="NCBI Taxonomy" id="209559"/>
    <lineage>
        <taxon>Eukaryota</taxon>
        <taxon>Fungi</taxon>
        <taxon>Dikarya</taxon>
        <taxon>Ascomycota</taxon>
        <taxon>Pezizomycotina</taxon>
        <taxon>Eurotiomycetes</taxon>
        <taxon>Eurotiomycetidae</taxon>
        <taxon>Eurotiales</taxon>
        <taxon>Aspergillaceae</taxon>
        <taxon>Aspergillus</taxon>
        <taxon>Aspergillus subgen. Circumdati</taxon>
    </lineage>
</organism>
<evidence type="ECO:0000313" key="2">
    <source>
        <dbReference type="EMBL" id="KAE8387336.1"/>
    </source>
</evidence>
<feature type="transmembrane region" description="Helical" evidence="1">
    <location>
        <begin position="20"/>
        <end position="40"/>
    </location>
</feature>
<proteinExistence type="predicted"/>
<keyword evidence="1" id="KW-1133">Transmembrane helix</keyword>
<name>A0A5N7BZR7_PETAA</name>
<evidence type="ECO:0000256" key="1">
    <source>
        <dbReference type="SAM" id="Phobius"/>
    </source>
</evidence>
<accession>A0A5N7BZR7</accession>
<keyword evidence="1" id="KW-0472">Membrane</keyword>
<dbReference type="EMBL" id="ML735295">
    <property type="protein sequence ID" value="KAE8387336.1"/>
    <property type="molecule type" value="Genomic_DNA"/>
</dbReference>
<gene>
    <name evidence="2" type="ORF">BDV23DRAFT_161483</name>
</gene>
<dbReference type="AlphaFoldDB" id="A0A5N7BZR7"/>
<sequence length="90" mass="10062">MTSTKLVFFPSCQICMQSKINVLILFPFSFISFLFVSLSLRQSSSYRSEILHQCVLADHLIPLNHGNVTLALLALKGSLAKCSRREGQDT</sequence>
<keyword evidence="1" id="KW-0812">Transmembrane</keyword>